<reference evidence="2 3" key="1">
    <citation type="submission" date="2014-11" db="EMBL/GenBank/DDBJ databases">
        <authorList>
            <person name="Zhu J."/>
            <person name="Qi W."/>
            <person name="Song R."/>
        </authorList>
    </citation>
    <scope>NUCLEOTIDE SEQUENCE [LARGE SCALE GENOMIC DNA]</scope>
</reference>
<dbReference type="InParanoid" id="A0A0G4E8Q9"/>
<proteinExistence type="predicted"/>
<dbReference type="PhylomeDB" id="A0A0G4E8Q9"/>
<name>A0A0G4E8Q9_VITBC</name>
<gene>
    <name evidence="2" type="ORF">Vbra_19982</name>
</gene>
<evidence type="ECO:0000313" key="3">
    <source>
        <dbReference type="Proteomes" id="UP000041254"/>
    </source>
</evidence>
<accession>A0A0G4E8Q9</accession>
<dbReference type="VEuPathDB" id="CryptoDB:Vbra_19982"/>
<sequence length="145" mass="15509">MRVSRRSLVKLTGGGPQYTHNGTVYGRSSAKSDGADSVYEDYVLVPAAHGVTAHSFVVPVNNTDAQVTVLMSFRKDGACVVPFKIAGLDKSVTDPSVVDLNENAAPRPMADKSLHRGGPSALQFSPSPSWRHGHLRRLQSSSQPP</sequence>
<evidence type="ECO:0000256" key="1">
    <source>
        <dbReference type="SAM" id="MobiDB-lite"/>
    </source>
</evidence>
<keyword evidence="3" id="KW-1185">Reference proteome</keyword>
<evidence type="ECO:0000313" key="2">
    <source>
        <dbReference type="EMBL" id="CEL91779.1"/>
    </source>
</evidence>
<feature type="region of interest" description="Disordered" evidence="1">
    <location>
        <begin position="105"/>
        <end position="145"/>
    </location>
</feature>
<dbReference type="EMBL" id="CDMY01000022">
    <property type="protein sequence ID" value="CEL91779.1"/>
    <property type="molecule type" value="Genomic_DNA"/>
</dbReference>
<organism evidence="2 3">
    <name type="scientific">Vitrella brassicaformis (strain CCMP3155)</name>
    <dbReference type="NCBI Taxonomy" id="1169540"/>
    <lineage>
        <taxon>Eukaryota</taxon>
        <taxon>Sar</taxon>
        <taxon>Alveolata</taxon>
        <taxon>Colpodellida</taxon>
        <taxon>Vitrellaceae</taxon>
        <taxon>Vitrella</taxon>
    </lineage>
</organism>
<dbReference type="Proteomes" id="UP000041254">
    <property type="component" value="Unassembled WGS sequence"/>
</dbReference>
<protein>
    <submittedName>
        <fullName evidence="2">Uncharacterized protein</fullName>
    </submittedName>
</protein>
<dbReference type="AlphaFoldDB" id="A0A0G4E8Q9"/>